<comment type="subcellular location">
    <subcellularLocation>
        <location evidence="1">Periplasm</location>
    </subcellularLocation>
</comment>
<organism evidence="4 5">
    <name type="scientific">Streptomyces polygonati</name>
    <dbReference type="NCBI Taxonomy" id="1617087"/>
    <lineage>
        <taxon>Bacteria</taxon>
        <taxon>Bacillati</taxon>
        <taxon>Actinomycetota</taxon>
        <taxon>Actinomycetes</taxon>
        <taxon>Kitasatosporales</taxon>
        <taxon>Streptomycetaceae</taxon>
        <taxon>Streptomyces</taxon>
    </lineage>
</organism>
<dbReference type="EMBL" id="JBHSBB010000018">
    <property type="protein sequence ID" value="MFC4034784.1"/>
    <property type="molecule type" value="Genomic_DNA"/>
</dbReference>
<evidence type="ECO:0000256" key="3">
    <source>
        <dbReference type="ARBA" id="ARBA00022729"/>
    </source>
</evidence>
<dbReference type="Proteomes" id="UP001595765">
    <property type="component" value="Unassembled WGS sequence"/>
</dbReference>
<gene>
    <name evidence="4" type="ORF">ACFO3J_25435</name>
</gene>
<protein>
    <submittedName>
        <fullName evidence="4">ABC transporter substrate-binding protein</fullName>
    </submittedName>
</protein>
<dbReference type="Gene3D" id="3.40.190.10">
    <property type="entry name" value="Periplasmic binding protein-like II"/>
    <property type="match status" value="3"/>
</dbReference>
<keyword evidence="3" id="KW-0732">Signal</keyword>
<accession>A0ABV8HX39</accession>
<evidence type="ECO:0000256" key="1">
    <source>
        <dbReference type="ARBA" id="ARBA00004418"/>
    </source>
</evidence>
<name>A0ABV8HX39_9ACTN</name>
<reference evidence="5" key="1">
    <citation type="journal article" date="2019" name="Int. J. Syst. Evol. Microbiol.">
        <title>The Global Catalogue of Microorganisms (GCM) 10K type strain sequencing project: providing services to taxonomists for standard genome sequencing and annotation.</title>
        <authorList>
            <consortium name="The Broad Institute Genomics Platform"/>
            <consortium name="The Broad Institute Genome Sequencing Center for Infectious Disease"/>
            <person name="Wu L."/>
            <person name="Ma J."/>
        </authorList>
    </citation>
    <scope>NUCLEOTIDE SEQUENCE [LARGE SCALE GENOMIC DNA]</scope>
    <source>
        <strain evidence="5">CGMCC 4.7237</strain>
    </source>
</reference>
<comment type="caution">
    <text evidence="4">The sequence shown here is derived from an EMBL/GenBank/DDBJ whole genome shotgun (WGS) entry which is preliminary data.</text>
</comment>
<comment type="similarity">
    <text evidence="2">Belongs to the bacterial solute-binding protein SsuA/TauA family.</text>
</comment>
<dbReference type="RefSeq" id="WP_386433613.1">
    <property type="nucleotide sequence ID" value="NZ_JBHSBB010000018.1"/>
</dbReference>
<evidence type="ECO:0000313" key="4">
    <source>
        <dbReference type="EMBL" id="MFC4034784.1"/>
    </source>
</evidence>
<proteinExistence type="inferred from homology"/>
<keyword evidence="5" id="KW-1185">Reference proteome</keyword>
<evidence type="ECO:0000313" key="5">
    <source>
        <dbReference type="Proteomes" id="UP001595765"/>
    </source>
</evidence>
<dbReference type="PANTHER" id="PTHR30024:SF47">
    <property type="entry name" value="TAURINE-BINDING PERIPLASMIC PROTEIN"/>
    <property type="match status" value="1"/>
</dbReference>
<dbReference type="SUPFAM" id="SSF53850">
    <property type="entry name" value="Periplasmic binding protein-like II"/>
    <property type="match status" value="1"/>
</dbReference>
<evidence type="ECO:0000256" key="2">
    <source>
        <dbReference type="ARBA" id="ARBA00010742"/>
    </source>
</evidence>
<dbReference type="PANTHER" id="PTHR30024">
    <property type="entry name" value="ALIPHATIC SULFONATES-BINDING PROTEIN-RELATED"/>
    <property type="match status" value="1"/>
</dbReference>
<sequence length="311" mass="34418">MTITVRTEGIGPSAVFALPWLVADELGYFAEEGIEVEFVRNRAEQVLTEPVADHELVDSIRNHVPFEEGQVDVYRACEWGQIRRAADSRRGAKIFGKRSSVAVMALMSAPGSPYTYPQTLAGEPIAVSFHNGNHYAAIQMLEGFLEAGEIKAVGYHTIDGYRAVQAGEAAVVALSEPWITLAEKQGFQKVIETHYAGLELAAPNFDHDVYLGCNRAITRAVADINADKRAYLHYLIDSLPAVFAGEITPADFHLPRLRYVKPEPYTHLEFEKAYSWMRRWGLIESGSRYEDLVFPGPGTEADAEADADAAR</sequence>